<dbReference type="InterPro" id="IPR027291">
    <property type="entry name" value="Glyco_hydro_38_N_sf"/>
</dbReference>
<feature type="domain" description="Glycoside hydrolase family 57 N-terminal" evidence="4">
    <location>
        <begin position="18"/>
        <end position="423"/>
    </location>
</feature>
<dbReference type="InterPro" id="IPR004300">
    <property type="entry name" value="Glyco_hydro_57_N"/>
</dbReference>
<dbReference type="Proteomes" id="UP000199409">
    <property type="component" value="Unassembled WGS sequence"/>
</dbReference>
<dbReference type="GO" id="GO:0003824">
    <property type="term" value="F:catalytic activity"/>
    <property type="evidence" value="ECO:0007669"/>
    <property type="project" value="InterPro"/>
</dbReference>
<dbReference type="Gene3D" id="3.20.110.10">
    <property type="entry name" value="Glycoside hydrolase 38, N terminal domain"/>
    <property type="match status" value="1"/>
</dbReference>
<evidence type="ECO:0000259" key="4">
    <source>
        <dbReference type="Pfam" id="PF03065"/>
    </source>
</evidence>
<dbReference type="InterPro" id="IPR052046">
    <property type="entry name" value="GH57_Enzymes"/>
</dbReference>
<evidence type="ECO:0000256" key="1">
    <source>
        <dbReference type="ARBA" id="ARBA00006821"/>
    </source>
</evidence>
<dbReference type="PANTHER" id="PTHR36306">
    <property type="entry name" value="ALPHA-AMYLASE-RELATED-RELATED"/>
    <property type="match status" value="1"/>
</dbReference>
<dbReference type="CDD" id="cd10796">
    <property type="entry name" value="GH57N_APU"/>
    <property type="match status" value="1"/>
</dbReference>
<name>A0A1H3XD97_9BACT</name>
<dbReference type="SUPFAM" id="SSF88713">
    <property type="entry name" value="Glycoside hydrolase/deacetylase"/>
    <property type="match status" value="1"/>
</dbReference>
<dbReference type="AlphaFoldDB" id="A0A1H3XD97"/>
<dbReference type="GO" id="GO:0005975">
    <property type="term" value="P:carbohydrate metabolic process"/>
    <property type="evidence" value="ECO:0007669"/>
    <property type="project" value="InterPro"/>
</dbReference>
<dbReference type="STRING" id="37625.SAMN05660420_00901"/>
<dbReference type="EMBL" id="FNQN01000002">
    <property type="protein sequence ID" value="SDZ96654.1"/>
    <property type="molecule type" value="Genomic_DNA"/>
</dbReference>
<evidence type="ECO:0000256" key="2">
    <source>
        <dbReference type="ARBA" id="ARBA00023277"/>
    </source>
</evidence>
<proteinExistence type="inferred from homology"/>
<protein>
    <submittedName>
        <fullName evidence="5">Alpha-amylase/alpha-mannosidase, GH57 family</fullName>
    </submittedName>
</protein>
<dbReference type="RefSeq" id="WP_092345139.1">
    <property type="nucleotide sequence ID" value="NZ_FNQN01000002.1"/>
</dbReference>
<dbReference type="OrthoDB" id="9759321at2"/>
<reference evidence="5 6" key="1">
    <citation type="submission" date="2016-10" db="EMBL/GenBank/DDBJ databases">
        <authorList>
            <person name="de Groot N.N."/>
        </authorList>
    </citation>
    <scope>NUCLEOTIDE SEQUENCE [LARGE SCALE GENOMIC DNA]</scope>
    <source>
        <strain evidence="5 6">DSM 7343</strain>
    </source>
</reference>
<evidence type="ECO:0000313" key="6">
    <source>
        <dbReference type="Proteomes" id="UP000199409"/>
    </source>
</evidence>
<gene>
    <name evidence="5" type="ORF">SAMN05660420_00901</name>
</gene>
<evidence type="ECO:0000313" key="5">
    <source>
        <dbReference type="EMBL" id="SDZ96654.1"/>
    </source>
</evidence>
<sequence>MAALAATPGNIKPLKVCILWHMHQPDYLDPISGQTLLPWTWLHGVKDYGEMLDTIVETDARVTVNLVPSLLEQLERYSNGTDHDRWLDILSRKPEELADTERQFMVEHFFSVNEETQILAHTRYHELFRQRGKGARPDALNFNEQDLLDLQVWFLLAWTGHYLRQKSTLVAKLLQQGTHFREEQKQQLLSCCNDEVKRVLQFHRQLEESGQIEISVTPYAHPILPLLCDLHTAQEASPGLPLPAATFRYPEDARLQVREGLKTAERIFGQRQRGMWPAEGGVSEAAVTILAEEGALWGATDEDILARSLNGGLSDRSKLYQPYEYNGLPLLFRDRELSDRIGFLYASWDGKEAVKDLLQRLHTIARLAPGGTVAIILDGENCWERYPDNGYPFLRDLYLSLNLAPDLQMETVQEALSHSEPRHLDRLAPGSWIRSDFTTWVGHSEENLAWELLHQARQDTVTNEIHHALEHPDEPLTDLVRELLRAEGSDWFWWYGDEHASAQAEIFDQLFRRHLEGLYQLQGLSAPAHLFKAIKPVSVKAAGFEPTACFTPEIDGLVGDYFEWLAAGCIELSVGGAMYASRESLQKLHYGYDAANLYFRIDQIAMIRRLAGQKGIFEIRLMIKELFYIRYNLSNNILEICRNGQVLASGEAASDQVLEMAVPLDKLELHPGDMVTLSCHVYKDKRENGRWPTEGSASFCYRGAVLDEENWLV</sequence>
<dbReference type="PANTHER" id="PTHR36306:SF1">
    <property type="entry name" value="ALPHA-AMYLASE-RELATED"/>
    <property type="match status" value="1"/>
</dbReference>
<evidence type="ECO:0000256" key="3">
    <source>
        <dbReference type="RuleBase" id="RU361196"/>
    </source>
</evidence>
<keyword evidence="2 3" id="KW-0119">Carbohydrate metabolism</keyword>
<comment type="similarity">
    <text evidence="1 3">Belongs to the glycosyl hydrolase 57 family.</text>
</comment>
<dbReference type="Pfam" id="PF03065">
    <property type="entry name" value="Glyco_hydro_57"/>
    <property type="match status" value="1"/>
</dbReference>
<accession>A0A1H3XD97</accession>
<organism evidence="5 6">
    <name type="scientific">Desulfuromusa kysingii</name>
    <dbReference type="NCBI Taxonomy" id="37625"/>
    <lineage>
        <taxon>Bacteria</taxon>
        <taxon>Pseudomonadati</taxon>
        <taxon>Thermodesulfobacteriota</taxon>
        <taxon>Desulfuromonadia</taxon>
        <taxon>Desulfuromonadales</taxon>
        <taxon>Geopsychrobacteraceae</taxon>
        <taxon>Desulfuromusa</taxon>
    </lineage>
</organism>
<keyword evidence="6" id="KW-1185">Reference proteome</keyword>
<dbReference type="InterPro" id="IPR011330">
    <property type="entry name" value="Glyco_hydro/deAcase_b/a-brl"/>
</dbReference>